<accession>A0A645FV31</accession>
<organism evidence="1">
    <name type="scientific">bioreactor metagenome</name>
    <dbReference type="NCBI Taxonomy" id="1076179"/>
    <lineage>
        <taxon>unclassified sequences</taxon>
        <taxon>metagenomes</taxon>
        <taxon>ecological metagenomes</taxon>
    </lineage>
</organism>
<sequence length="87" mass="10038">MAGIHDHVLAVFLRRTYLGNVVELLQLFRQIGDLASLFRLREQNDRAQLLALGLIQRLNGTAHLIEIGQTFVVKIQRRVNFLRKLAF</sequence>
<gene>
    <name evidence="1" type="ORF">SDC9_165748</name>
</gene>
<protein>
    <submittedName>
        <fullName evidence="1">Uncharacterized protein</fullName>
    </submittedName>
</protein>
<dbReference type="EMBL" id="VSSQ01065701">
    <property type="protein sequence ID" value="MPN18388.1"/>
    <property type="molecule type" value="Genomic_DNA"/>
</dbReference>
<proteinExistence type="predicted"/>
<comment type="caution">
    <text evidence="1">The sequence shown here is derived from an EMBL/GenBank/DDBJ whole genome shotgun (WGS) entry which is preliminary data.</text>
</comment>
<name>A0A645FV31_9ZZZZ</name>
<reference evidence="1" key="1">
    <citation type="submission" date="2019-08" db="EMBL/GenBank/DDBJ databases">
        <authorList>
            <person name="Kucharzyk K."/>
            <person name="Murdoch R.W."/>
            <person name="Higgins S."/>
            <person name="Loffler F."/>
        </authorList>
    </citation>
    <scope>NUCLEOTIDE SEQUENCE</scope>
</reference>
<dbReference type="AlphaFoldDB" id="A0A645FV31"/>
<evidence type="ECO:0000313" key="1">
    <source>
        <dbReference type="EMBL" id="MPN18388.1"/>
    </source>
</evidence>